<protein>
    <submittedName>
        <fullName evidence="2">HupE/UreJ family protein</fullName>
    </submittedName>
</protein>
<comment type="caution">
    <text evidence="2">The sequence shown here is derived from an EMBL/GenBank/DDBJ whole genome shotgun (WGS) entry which is preliminary data.</text>
</comment>
<name>A0A9X4H517_9XANT</name>
<feature type="transmembrane region" description="Helical" evidence="1">
    <location>
        <begin position="131"/>
        <end position="147"/>
    </location>
</feature>
<organism evidence="2 3">
    <name type="scientific">Xanthomonas hortorum pv. hederae</name>
    <dbReference type="NCBI Taxonomy" id="453603"/>
    <lineage>
        <taxon>Bacteria</taxon>
        <taxon>Pseudomonadati</taxon>
        <taxon>Pseudomonadota</taxon>
        <taxon>Gammaproteobacteria</taxon>
        <taxon>Lysobacterales</taxon>
        <taxon>Lysobacteraceae</taxon>
        <taxon>Xanthomonas</taxon>
    </lineage>
</organism>
<accession>A0A9X4H517</accession>
<evidence type="ECO:0000313" key="3">
    <source>
        <dbReference type="Proteomes" id="UP001140230"/>
    </source>
</evidence>
<dbReference type="Pfam" id="PF04955">
    <property type="entry name" value="HupE_UreJ"/>
    <property type="match status" value="1"/>
</dbReference>
<reference evidence="2" key="1">
    <citation type="journal article" date="2022" name="Phytopathology">
        <title>Whole genome sequencing-based tracing of a 2022 introduction and outbreak of Xanthomonas hortorum pv. pelargonii.</title>
        <authorList>
            <person name="Iruegas Bocardo F."/>
            <person name="Weisberg A.J."/>
            <person name="Riutta E.R."/>
            <person name="Kilday K.B."/>
            <person name="Bonkowski J.C."/>
            <person name="Creswell T.C."/>
            <person name="Daughtrey M."/>
            <person name="Rane K.K."/>
            <person name="Grunwald N.J."/>
            <person name="Chang J.H."/>
            <person name="Putnam M."/>
        </authorList>
    </citation>
    <scope>NUCLEOTIDE SEQUENCE</scope>
    <source>
        <strain evidence="2">22-338</strain>
    </source>
</reference>
<feature type="transmembrane region" description="Helical" evidence="1">
    <location>
        <begin position="78"/>
        <end position="99"/>
    </location>
</feature>
<proteinExistence type="predicted"/>
<dbReference type="AlphaFoldDB" id="A0A9X4H517"/>
<feature type="transmembrane region" description="Helical" evidence="1">
    <location>
        <begin position="192"/>
        <end position="209"/>
    </location>
</feature>
<sequence length="212" mass="22408">MLHLHHTRLQDAGAAAWLPWGLTLACALALCWPGSAAAHTVSAAEGFMSGLMHPVFGPDHFLAMLSVGIVSTQLGGRYIFVVPAVFVCAMIVGAVFGIYGYQWPATEVGIASSVLTLGVAILLVKDNRYRWLIMAVTALFGSLHGHAHGLEMPHAADPVFYGAGFLVGTTAIHLLGVLIGHVMMARPSLTRYLRLLGAGIAIIGVVFVVDLL</sequence>
<feature type="transmembrane region" description="Helical" evidence="1">
    <location>
        <begin position="53"/>
        <end position="71"/>
    </location>
</feature>
<feature type="transmembrane region" description="Helical" evidence="1">
    <location>
        <begin position="105"/>
        <end position="124"/>
    </location>
</feature>
<dbReference type="EMBL" id="JANWTP010000029">
    <property type="protein sequence ID" value="MDC8638262.1"/>
    <property type="molecule type" value="Genomic_DNA"/>
</dbReference>
<dbReference type="RefSeq" id="WP_102251976.1">
    <property type="nucleotide sequence ID" value="NZ_JANWTP010000029.1"/>
</dbReference>
<gene>
    <name evidence="2" type="ORF">NY667_10575</name>
</gene>
<dbReference type="InterPro" id="IPR007038">
    <property type="entry name" value="HupE_UreJ"/>
</dbReference>
<evidence type="ECO:0000256" key="1">
    <source>
        <dbReference type="SAM" id="Phobius"/>
    </source>
</evidence>
<evidence type="ECO:0000313" key="2">
    <source>
        <dbReference type="EMBL" id="MDC8638262.1"/>
    </source>
</evidence>
<reference evidence="2" key="2">
    <citation type="submission" date="2022-08" db="EMBL/GenBank/DDBJ databases">
        <authorList>
            <person name="Iruegas-Bocardo F."/>
            <person name="Weisberg A.J."/>
            <person name="Riutta E.R."/>
            <person name="Kilday K."/>
            <person name="Bonkowski J.C."/>
            <person name="Creswell T."/>
            <person name="Daughtrey M.L."/>
            <person name="Rane K."/>
            <person name="Grunwald N.J."/>
            <person name="Chang J.H."/>
            <person name="Putnam M.L."/>
        </authorList>
    </citation>
    <scope>NUCLEOTIDE SEQUENCE</scope>
    <source>
        <strain evidence="2">22-338</strain>
    </source>
</reference>
<keyword evidence="1" id="KW-0812">Transmembrane</keyword>
<keyword evidence="1" id="KW-0472">Membrane</keyword>
<feature type="transmembrane region" description="Helical" evidence="1">
    <location>
        <begin position="159"/>
        <end position="180"/>
    </location>
</feature>
<keyword evidence="1" id="KW-1133">Transmembrane helix</keyword>
<dbReference type="Proteomes" id="UP001140230">
    <property type="component" value="Unassembled WGS sequence"/>
</dbReference>
<dbReference type="PIRSF" id="PIRSF016919">
    <property type="entry name" value="HupE_UreJ"/>
    <property type="match status" value="1"/>
</dbReference>